<name>A0AAV5CYP4_ELECO</name>
<dbReference type="Pfam" id="PF13456">
    <property type="entry name" value="RVT_3"/>
    <property type="match status" value="1"/>
</dbReference>
<dbReference type="SUPFAM" id="SSF53098">
    <property type="entry name" value="Ribonuclease H-like"/>
    <property type="match status" value="1"/>
</dbReference>
<protein>
    <recommendedName>
        <fullName evidence="1">RNase H type-1 domain-containing protein</fullName>
    </recommendedName>
</protein>
<dbReference type="InterPro" id="IPR052929">
    <property type="entry name" value="RNase_H-like_EbsB-rel"/>
</dbReference>
<dbReference type="PANTHER" id="PTHR47074:SF73">
    <property type="entry name" value="OS04G0448401 PROTEIN"/>
    <property type="match status" value="1"/>
</dbReference>
<organism evidence="2 3">
    <name type="scientific">Eleusine coracana subsp. coracana</name>
    <dbReference type="NCBI Taxonomy" id="191504"/>
    <lineage>
        <taxon>Eukaryota</taxon>
        <taxon>Viridiplantae</taxon>
        <taxon>Streptophyta</taxon>
        <taxon>Embryophyta</taxon>
        <taxon>Tracheophyta</taxon>
        <taxon>Spermatophyta</taxon>
        <taxon>Magnoliopsida</taxon>
        <taxon>Liliopsida</taxon>
        <taxon>Poales</taxon>
        <taxon>Poaceae</taxon>
        <taxon>PACMAD clade</taxon>
        <taxon>Chloridoideae</taxon>
        <taxon>Cynodonteae</taxon>
        <taxon>Eleusininae</taxon>
        <taxon>Eleusine</taxon>
    </lineage>
</organism>
<sequence length="81" mass="8886">MRWIPPPQGWVKINVDGAFSTESCKGGIEVVIRDSEGQVLLSSWRVIFKADSAEEVEALACKEGVQLAGEWVHMSAILETV</sequence>
<dbReference type="Proteomes" id="UP001054889">
    <property type="component" value="Unassembled WGS sequence"/>
</dbReference>
<dbReference type="InterPro" id="IPR036397">
    <property type="entry name" value="RNaseH_sf"/>
</dbReference>
<comment type="caution">
    <text evidence="2">The sequence shown here is derived from an EMBL/GenBank/DDBJ whole genome shotgun (WGS) entry which is preliminary data.</text>
</comment>
<reference evidence="2" key="1">
    <citation type="journal article" date="2018" name="DNA Res.">
        <title>Multiple hybrid de novo genome assembly of finger millet, an orphan allotetraploid crop.</title>
        <authorList>
            <person name="Hatakeyama M."/>
            <person name="Aluri S."/>
            <person name="Balachadran M.T."/>
            <person name="Sivarajan S.R."/>
            <person name="Patrignani A."/>
            <person name="Gruter S."/>
            <person name="Poveda L."/>
            <person name="Shimizu-Inatsugi R."/>
            <person name="Baeten J."/>
            <person name="Francoijs K.J."/>
            <person name="Nataraja K.N."/>
            <person name="Reddy Y.A.N."/>
            <person name="Phadnis S."/>
            <person name="Ravikumar R.L."/>
            <person name="Schlapbach R."/>
            <person name="Sreeman S.M."/>
            <person name="Shimizu K.K."/>
        </authorList>
    </citation>
    <scope>NUCLEOTIDE SEQUENCE</scope>
</reference>
<accession>A0AAV5CYP4</accession>
<gene>
    <name evidence="2" type="primary">ga20593</name>
    <name evidence="2" type="ORF">PR202_ga20593</name>
</gene>
<dbReference type="InterPro" id="IPR012337">
    <property type="entry name" value="RNaseH-like_sf"/>
</dbReference>
<evidence type="ECO:0000259" key="1">
    <source>
        <dbReference type="Pfam" id="PF13456"/>
    </source>
</evidence>
<dbReference type="GO" id="GO:0004523">
    <property type="term" value="F:RNA-DNA hybrid ribonuclease activity"/>
    <property type="evidence" value="ECO:0007669"/>
    <property type="project" value="InterPro"/>
</dbReference>
<proteinExistence type="predicted"/>
<dbReference type="GO" id="GO:0003676">
    <property type="term" value="F:nucleic acid binding"/>
    <property type="evidence" value="ECO:0007669"/>
    <property type="project" value="InterPro"/>
</dbReference>
<evidence type="ECO:0000313" key="3">
    <source>
        <dbReference type="Proteomes" id="UP001054889"/>
    </source>
</evidence>
<dbReference type="Gene3D" id="3.30.420.10">
    <property type="entry name" value="Ribonuclease H-like superfamily/Ribonuclease H"/>
    <property type="match status" value="1"/>
</dbReference>
<dbReference type="PANTHER" id="PTHR47074">
    <property type="entry name" value="BNAC02G40300D PROTEIN"/>
    <property type="match status" value="1"/>
</dbReference>
<keyword evidence="3" id="KW-1185">Reference proteome</keyword>
<feature type="domain" description="RNase H type-1" evidence="1">
    <location>
        <begin position="14"/>
        <end position="79"/>
    </location>
</feature>
<dbReference type="AlphaFoldDB" id="A0AAV5CYP4"/>
<dbReference type="InterPro" id="IPR002156">
    <property type="entry name" value="RNaseH_domain"/>
</dbReference>
<reference evidence="2" key="2">
    <citation type="submission" date="2021-12" db="EMBL/GenBank/DDBJ databases">
        <title>Resequencing data analysis of finger millet.</title>
        <authorList>
            <person name="Hatakeyama M."/>
            <person name="Aluri S."/>
            <person name="Balachadran M.T."/>
            <person name="Sivarajan S.R."/>
            <person name="Poveda L."/>
            <person name="Shimizu-Inatsugi R."/>
            <person name="Schlapbach R."/>
            <person name="Sreeman S.M."/>
            <person name="Shimizu K.K."/>
        </authorList>
    </citation>
    <scope>NUCLEOTIDE SEQUENCE</scope>
</reference>
<dbReference type="EMBL" id="BQKI01000009">
    <property type="protein sequence ID" value="GJN03183.1"/>
    <property type="molecule type" value="Genomic_DNA"/>
</dbReference>
<evidence type="ECO:0000313" key="2">
    <source>
        <dbReference type="EMBL" id="GJN03183.1"/>
    </source>
</evidence>